<evidence type="ECO:0000313" key="2">
    <source>
        <dbReference type="EMBL" id="GDY55195.1"/>
    </source>
</evidence>
<dbReference type="InterPro" id="IPR041854">
    <property type="entry name" value="BFD-like_2Fe2S-bd_dom_sf"/>
</dbReference>
<reference evidence="2 3" key="1">
    <citation type="journal article" date="2020" name="Int. J. Syst. Evol. Microbiol.">
        <title>Reclassification of Streptomyces castelarensis and Streptomyces sporoclivatus as later heterotypic synonyms of Streptomyces antimycoticus.</title>
        <authorList>
            <person name="Komaki H."/>
            <person name="Tamura T."/>
        </authorList>
    </citation>
    <scope>NUCLEOTIDE SEQUENCE [LARGE SCALE GENOMIC DNA]</scope>
    <source>
        <strain evidence="2 3">NBRC 13459</strain>
    </source>
</reference>
<dbReference type="GO" id="GO:0016491">
    <property type="term" value="F:oxidoreductase activity"/>
    <property type="evidence" value="ECO:0007669"/>
    <property type="project" value="UniProtKB-KW"/>
</dbReference>
<proteinExistence type="predicted"/>
<dbReference type="CDD" id="cd19946">
    <property type="entry name" value="GlpA-like_Fer2_BFD-like"/>
    <property type="match status" value="1"/>
</dbReference>
<dbReference type="InterPro" id="IPR051691">
    <property type="entry name" value="Metab_Enz_Cyan_OpOx_G3PDH"/>
</dbReference>
<keyword evidence="1" id="KW-0560">Oxidoreductase</keyword>
<dbReference type="PANTHER" id="PTHR42949">
    <property type="entry name" value="ANAEROBIC GLYCEROL-3-PHOSPHATE DEHYDROGENASE SUBUNIT B"/>
    <property type="match status" value="1"/>
</dbReference>
<protein>
    <submittedName>
        <fullName evidence="2">Uncharacterized protein</fullName>
    </submittedName>
</protein>
<dbReference type="AlphaFoldDB" id="A0A4D4L247"/>
<evidence type="ECO:0000313" key="3">
    <source>
        <dbReference type="Proteomes" id="UP000301309"/>
    </source>
</evidence>
<name>A0A4D4L247_STRVO</name>
<sequence length="109" mass="11715">MPAGWADRLTERTVVCRCEEVTYGELCRARTELGAEDPRTLKLLARPGMGWCQGRICGFAVAAVTASLTGRPATAEELRPLSARPFAAPVTLGELAELDEPADDADEEP</sequence>
<dbReference type="Proteomes" id="UP000301309">
    <property type="component" value="Unassembled WGS sequence"/>
</dbReference>
<dbReference type="EMBL" id="BJHW01000001">
    <property type="protein sequence ID" value="GDY55195.1"/>
    <property type="molecule type" value="Genomic_DNA"/>
</dbReference>
<evidence type="ECO:0000256" key="1">
    <source>
        <dbReference type="ARBA" id="ARBA00023002"/>
    </source>
</evidence>
<keyword evidence="3" id="KW-1185">Reference proteome</keyword>
<accession>A0A4D4L247</accession>
<gene>
    <name evidence="2" type="ORF">SVIO_058180</name>
</gene>
<dbReference type="PANTHER" id="PTHR42949:SF3">
    <property type="entry name" value="ANAEROBIC GLYCEROL-3-PHOSPHATE DEHYDROGENASE SUBUNIT B"/>
    <property type="match status" value="1"/>
</dbReference>
<dbReference type="Gene3D" id="1.10.10.1100">
    <property type="entry name" value="BFD-like [2Fe-2S]-binding domain"/>
    <property type="match status" value="1"/>
</dbReference>
<comment type="caution">
    <text evidence="2">The sequence shown here is derived from an EMBL/GenBank/DDBJ whole genome shotgun (WGS) entry which is preliminary data.</text>
</comment>
<organism evidence="2 3">
    <name type="scientific">Streptomyces violaceusniger</name>
    <dbReference type="NCBI Taxonomy" id="68280"/>
    <lineage>
        <taxon>Bacteria</taxon>
        <taxon>Bacillati</taxon>
        <taxon>Actinomycetota</taxon>
        <taxon>Actinomycetes</taxon>
        <taxon>Kitasatosporales</taxon>
        <taxon>Streptomycetaceae</taxon>
        <taxon>Streptomyces</taxon>
        <taxon>Streptomyces violaceusniger group</taxon>
    </lineage>
</organism>